<sequence length="488" mass="56286">MKLKMTIHNIKCIKDLEIEFPTKRGLYAITGQNGSGKSTIVACASSVFFNLPMKNYLGTTDSDSFINFELDGAKRSWKKNNEKWEQSSEGKPMNIKGFYEGSLIFGFRFRDTSYDKLKTLESVDTSKLKTASEFIRTNLGEILQGDTNYYEKLWRTSPGYGGFDGSIFFYGKKGKIISQFHMSTGENLLISVLNSLYIRNKDRASLTKPCMIFLDEIELALHPSSLKRLVRFLQDMSNKYNYSIYFSTHSIELISGIKPDNIFFVERHGDNSIEILNPCYPAYATRILYDHSGYDNVILVEDDLAKDIITRILKRDHLLNNRLVHVLPCGGYSKVIDLANDAIRNNLLGKKSHICMILDADVKTKAENYISKNNISFNVPLNYLPVESLEKFLRSKLYLNVDHGLFRRLNNYIFQQKSLTDIIADYSKDNMASKDYTGKRLYSLIDSELRERRKDRHELIEMVVDYLFESDNNSITKIVKFLQKQFTN</sequence>
<dbReference type="Gene3D" id="3.40.50.300">
    <property type="entry name" value="P-loop containing nucleotide triphosphate hydrolases"/>
    <property type="match status" value="2"/>
</dbReference>
<reference evidence="3" key="1">
    <citation type="submission" date="2020-04" db="EMBL/GenBank/DDBJ databases">
        <title>Deep metagenomics examines the oral microbiome during advanced dental caries in children, revealing novel taxa and co-occurrences with host molecules.</title>
        <authorList>
            <person name="Baker J.L."/>
            <person name="Morton J.T."/>
            <person name="Dinis M."/>
            <person name="Alvarez R."/>
            <person name="Tran N.C."/>
            <person name="Knight R."/>
            <person name="Edlund A."/>
        </authorList>
    </citation>
    <scope>NUCLEOTIDE SEQUENCE</scope>
    <source>
        <strain evidence="3">JCVI_32_bin.50</strain>
    </source>
</reference>
<organism evidence="3 4">
    <name type="scientific">Prevotella nigrescens</name>
    <dbReference type="NCBI Taxonomy" id="28133"/>
    <lineage>
        <taxon>Bacteria</taxon>
        <taxon>Pseudomonadati</taxon>
        <taxon>Bacteroidota</taxon>
        <taxon>Bacteroidia</taxon>
        <taxon>Bacteroidales</taxon>
        <taxon>Prevotellaceae</taxon>
        <taxon>Prevotella</taxon>
    </lineage>
</organism>
<dbReference type="GO" id="GO:0016887">
    <property type="term" value="F:ATP hydrolysis activity"/>
    <property type="evidence" value="ECO:0007669"/>
    <property type="project" value="InterPro"/>
</dbReference>
<dbReference type="AlphaFoldDB" id="A0A9D6AB11"/>
<dbReference type="GO" id="GO:0005524">
    <property type="term" value="F:ATP binding"/>
    <property type="evidence" value="ECO:0007669"/>
    <property type="project" value="InterPro"/>
</dbReference>
<dbReference type="Proteomes" id="UP000787419">
    <property type="component" value="Unassembled WGS sequence"/>
</dbReference>
<dbReference type="SUPFAM" id="SSF52540">
    <property type="entry name" value="P-loop containing nucleoside triphosphate hydrolases"/>
    <property type="match status" value="1"/>
</dbReference>
<dbReference type="InterPro" id="IPR027417">
    <property type="entry name" value="P-loop_NTPase"/>
</dbReference>
<evidence type="ECO:0000259" key="2">
    <source>
        <dbReference type="Pfam" id="PF13476"/>
    </source>
</evidence>
<protein>
    <submittedName>
        <fullName evidence="3">AAA family ATPase</fullName>
    </submittedName>
</protein>
<dbReference type="InterPro" id="IPR051396">
    <property type="entry name" value="Bact_Antivir_Def_Nuclease"/>
</dbReference>
<dbReference type="GO" id="GO:0006302">
    <property type="term" value="P:double-strand break repair"/>
    <property type="evidence" value="ECO:0007669"/>
    <property type="project" value="InterPro"/>
</dbReference>
<evidence type="ECO:0000313" key="3">
    <source>
        <dbReference type="EMBL" id="MBF1447574.1"/>
    </source>
</evidence>
<comment type="caution">
    <text evidence="3">The sequence shown here is derived from an EMBL/GenBank/DDBJ whole genome shotgun (WGS) entry which is preliminary data.</text>
</comment>
<dbReference type="RefSeq" id="WP_278490994.1">
    <property type="nucleotide sequence ID" value="NZ_CAJZDG010000035.1"/>
</dbReference>
<dbReference type="Pfam" id="PF13476">
    <property type="entry name" value="AAA_23"/>
    <property type="match status" value="1"/>
</dbReference>
<dbReference type="PANTHER" id="PTHR43581">
    <property type="entry name" value="ATP/GTP PHOSPHATASE"/>
    <property type="match status" value="1"/>
</dbReference>
<dbReference type="PANTHER" id="PTHR43581:SF3">
    <property type="entry name" value="AAA+ ATPASE DOMAIN-CONTAINING PROTEIN"/>
    <property type="match status" value="1"/>
</dbReference>
<dbReference type="InterPro" id="IPR038729">
    <property type="entry name" value="Rad50/SbcC_AAA"/>
</dbReference>
<name>A0A9D6AB11_9BACT</name>
<gene>
    <name evidence="3" type="ORF">HXN55_09375</name>
</gene>
<dbReference type="InterPro" id="IPR003959">
    <property type="entry name" value="ATPase_AAA_core"/>
</dbReference>
<accession>A0A9D6AB11</accession>
<proteinExistence type="predicted"/>
<dbReference type="Pfam" id="PF13304">
    <property type="entry name" value="AAA_21"/>
    <property type="match status" value="1"/>
</dbReference>
<dbReference type="EMBL" id="JABZTM010000117">
    <property type="protein sequence ID" value="MBF1447574.1"/>
    <property type="molecule type" value="Genomic_DNA"/>
</dbReference>
<evidence type="ECO:0000313" key="4">
    <source>
        <dbReference type="Proteomes" id="UP000787419"/>
    </source>
</evidence>
<feature type="domain" description="ATPase AAA-type core" evidence="1">
    <location>
        <begin position="138"/>
        <end position="255"/>
    </location>
</feature>
<evidence type="ECO:0000259" key="1">
    <source>
        <dbReference type="Pfam" id="PF13304"/>
    </source>
</evidence>
<feature type="domain" description="Rad50/SbcC-type AAA" evidence="2">
    <location>
        <begin position="4"/>
        <end position="135"/>
    </location>
</feature>